<dbReference type="SMART" id="SM00558">
    <property type="entry name" value="JmjC"/>
    <property type="match status" value="1"/>
</dbReference>
<keyword evidence="3" id="KW-1185">Reference proteome</keyword>
<name>A0A1D2NCK8_ORCCI</name>
<organism evidence="2 3">
    <name type="scientific">Orchesella cincta</name>
    <name type="common">Springtail</name>
    <name type="synonym">Podura cincta</name>
    <dbReference type="NCBI Taxonomy" id="48709"/>
    <lineage>
        <taxon>Eukaryota</taxon>
        <taxon>Metazoa</taxon>
        <taxon>Ecdysozoa</taxon>
        <taxon>Arthropoda</taxon>
        <taxon>Hexapoda</taxon>
        <taxon>Collembola</taxon>
        <taxon>Entomobryomorpha</taxon>
        <taxon>Entomobryoidea</taxon>
        <taxon>Orchesellidae</taxon>
        <taxon>Orchesellinae</taxon>
        <taxon>Orchesella</taxon>
    </lineage>
</organism>
<dbReference type="PANTHER" id="PTHR12461">
    <property type="entry name" value="HYPOXIA-INDUCIBLE FACTOR 1 ALPHA INHIBITOR-RELATED"/>
    <property type="match status" value="1"/>
</dbReference>
<accession>A0A1D2NCK8</accession>
<dbReference type="InterPro" id="IPR014710">
    <property type="entry name" value="RmlC-like_jellyroll"/>
</dbReference>
<dbReference type="PROSITE" id="PS51184">
    <property type="entry name" value="JMJC"/>
    <property type="match status" value="1"/>
</dbReference>
<dbReference type="Gene3D" id="1.10.287.1010">
    <property type="entry name" value="Clavaminate synthase-like"/>
    <property type="match status" value="1"/>
</dbReference>
<dbReference type="OMA" id="QNIVGYE"/>
<dbReference type="InterPro" id="IPR027452">
    <property type="entry name" value="FIH-1_dom_II"/>
</dbReference>
<dbReference type="GO" id="GO:0005737">
    <property type="term" value="C:cytoplasm"/>
    <property type="evidence" value="ECO:0007669"/>
    <property type="project" value="TreeGrafter"/>
</dbReference>
<protein>
    <submittedName>
        <fullName evidence="2">Hypoxia-inducible factor 1-alpha inhibitor</fullName>
    </submittedName>
</protein>
<dbReference type="GO" id="GO:0036140">
    <property type="term" value="F:[protein]-asparagine 3-dioxygenase activity"/>
    <property type="evidence" value="ECO:0007669"/>
    <property type="project" value="TreeGrafter"/>
</dbReference>
<dbReference type="OrthoDB" id="47172at2759"/>
<dbReference type="SUPFAM" id="SSF51197">
    <property type="entry name" value="Clavaminate synthase-like"/>
    <property type="match status" value="1"/>
</dbReference>
<evidence type="ECO:0000313" key="2">
    <source>
        <dbReference type="EMBL" id="ODN02971.1"/>
    </source>
</evidence>
<dbReference type="InterPro" id="IPR041667">
    <property type="entry name" value="Cupin_8"/>
</dbReference>
<dbReference type="Pfam" id="PF13621">
    <property type="entry name" value="Cupin_8"/>
    <property type="match status" value="1"/>
</dbReference>
<dbReference type="GO" id="GO:0071532">
    <property type="term" value="F:ankyrin repeat binding"/>
    <property type="evidence" value="ECO:0007669"/>
    <property type="project" value="TreeGrafter"/>
</dbReference>
<dbReference type="EMBL" id="LJIJ01000091">
    <property type="protein sequence ID" value="ODN02971.1"/>
    <property type="molecule type" value="Genomic_DNA"/>
</dbReference>
<dbReference type="GO" id="GO:0005634">
    <property type="term" value="C:nucleus"/>
    <property type="evidence" value="ECO:0007669"/>
    <property type="project" value="TreeGrafter"/>
</dbReference>
<dbReference type="GO" id="GO:0036139">
    <property type="term" value="F:peptidyl-histidine dioxygenase activity"/>
    <property type="evidence" value="ECO:0007669"/>
    <property type="project" value="TreeGrafter"/>
</dbReference>
<sequence length="372" mass="42682">MSETPFRDCLGGPGTPVPQPFLNNGTGHYDGGDTHNYNFITGNVPCYDFNDPVALNLIKEQVPVILKGADLVSSAMKWDLDYLSTHIGGGRFAVFIRNAEADRHALVQPQSSSNPQSQSVQPEPLHIFKYFDEKKLVALQDRSTFQSTMVRVEMTFQEFLKRFHGDRSQERVYLQQPLNNTVGPQIASDFIQFNWSWAAEHKREFNWGPLTSNLLLIGQKGNITPCHFDEQQNLFCPLRGRKRILLFNPENFPYLYPYPVHHPNDRQSQVNLDNPDYGRFPKFAMARGVQATVGPGEILYIPIHWWHHVINLDDTIAINFWHKGGGSAPVEYPLQARQKIAMVRNIEKMLLEALQDQNELKELLHWIVDGRY</sequence>
<dbReference type="GO" id="GO:0045746">
    <property type="term" value="P:negative regulation of Notch signaling pathway"/>
    <property type="evidence" value="ECO:0007669"/>
    <property type="project" value="TreeGrafter"/>
</dbReference>
<proteinExistence type="predicted"/>
<comment type="caution">
    <text evidence="2">The sequence shown here is derived from an EMBL/GenBank/DDBJ whole genome shotgun (WGS) entry which is preliminary data.</text>
</comment>
<dbReference type="InterPro" id="IPR003347">
    <property type="entry name" value="JmjC_dom"/>
</dbReference>
<dbReference type="Gene3D" id="2.60.120.10">
    <property type="entry name" value="Jelly Rolls"/>
    <property type="match status" value="1"/>
</dbReference>
<dbReference type="PANTHER" id="PTHR12461:SF105">
    <property type="entry name" value="HYPOXIA-INDUCIBLE FACTOR 1-ALPHA INHIBITOR"/>
    <property type="match status" value="1"/>
</dbReference>
<evidence type="ECO:0000259" key="1">
    <source>
        <dbReference type="PROSITE" id="PS51184"/>
    </source>
</evidence>
<reference evidence="2 3" key="1">
    <citation type="journal article" date="2016" name="Genome Biol. Evol.">
        <title>Gene Family Evolution Reflects Adaptation to Soil Environmental Stressors in the Genome of the Collembolan Orchesella cincta.</title>
        <authorList>
            <person name="Faddeeva-Vakhrusheva A."/>
            <person name="Derks M.F."/>
            <person name="Anvar S.Y."/>
            <person name="Agamennone V."/>
            <person name="Suring W."/>
            <person name="Smit S."/>
            <person name="van Straalen N.M."/>
            <person name="Roelofs D."/>
        </authorList>
    </citation>
    <scope>NUCLEOTIDE SEQUENCE [LARGE SCALE GENOMIC DNA]</scope>
    <source>
        <tissue evidence="2">Mixed pool</tissue>
    </source>
</reference>
<evidence type="ECO:0000313" key="3">
    <source>
        <dbReference type="Proteomes" id="UP000094527"/>
    </source>
</evidence>
<dbReference type="STRING" id="48709.A0A1D2NCK8"/>
<gene>
    <name evidence="2" type="ORF">Ocin01_03720</name>
</gene>
<feature type="domain" description="JmjC" evidence="1">
    <location>
        <begin position="172"/>
        <end position="337"/>
    </location>
</feature>
<dbReference type="AlphaFoldDB" id="A0A1D2NCK8"/>
<dbReference type="Proteomes" id="UP000094527">
    <property type="component" value="Unassembled WGS sequence"/>
</dbReference>